<organism evidence="2 3">
    <name type="scientific">Neohortaea acidophila</name>
    <dbReference type="NCBI Taxonomy" id="245834"/>
    <lineage>
        <taxon>Eukaryota</taxon>
        <taxon>Fungi</taxon>
        <taxon>Dikarya</taxon>
        <taxon>Ascomycota</taxon>
        <taxon>Pezizomycotina</taxon>
        <taxon>Dothideomycetes</taxon>
        <taxon>Dothideomycetidae</taxon>
        <taxon>Mycosphaerellales</taxon>
        <taxon>Teratosphaeriaceae</taxon>
        <taxon>Neohortaea</taxon>
    </lineage>
</organism>
<evidence type="ECO:0000256" key="1">
    <source>
        <dbReference type="SAM" id="Coils"/>
    </source>
</evidence>
<keyword evidence="1" id="KW-0175">Coiled coil</keyword>
<dbReference type="OrthoDB" id="3862967at2759"/>
<evidence type="ECO:0000313" key="2">
    <source>
        <dbReference type="EMBL" id="KAF2480870.1"/>
    </source>
</evidence>
<accession>A0A6A6PLC0</accession>
<sequence>MNLSSDTTTPYTLHTRHLTSQQTLCARNPTYTQNLTVLHTLREQVEQVRGMLLACRKARDAASVSAPTADGGGRCKLVKSRDKADAGSVEELEAEVRELEKRLADWDDEVAGLAEGLTGRPKFRVEDEVKFIDGRWWWALPDGKNCLPRQLRASSEYAFTEIEKVPMIEWVKRRLWKLWQRASSGRKLAKRTSTGSTVF</sequence>
<gene>
    <name evidence="2" type="ORF">BDY17DRAFT_326744</name>
</gene>
<dbReference type="RefSeq" id="XP_033587440.1">
    <property type="nucleotide sequence ID" value="XM_033737562.1"/>
</dbReference>
<protein>
    <submittedName>
        <fullName evidence="2">Uncharacterized protein</fullName>
    </submittedName>
</protein>
<evidence type="ECO:0000313" key="3">
    <source>
        <dbReference type="Proteomes" id="UP000799767"/>
    </source>
</evidence>
<dbReference type="Proteomes" id="UP000799767">
    <property type="component" value="Unassembled WGS sequence"/>
</dbReference>
<reference evidence="2" key="1">
    <citation type="journal article" date="2020" name="Stud. Mycol.">
        <title>101 Dothideomycetes genomes: a test case for predicting lifestyles and emergence of pathogens.</title>
        <authorList>
            <person name="Haridas S."/>
            <person name="Albert R."/>
            <person name="Binder M."/>
            <person name="Bloem J."/>
            <person name="Labutti K."/>
            <person name="Salamov A."/>
            <person name="Andreopoulos B."/>
            <person name="Baker S."/>
            <person name="Barry K."/>
            <person name="Bills G."/>
            <person name="Bluhm B."/>
            <person name="Cannon C."/>
            <person name="Castanera R."/>
            <person name="Culley D."/>
            <person name="Daum C."/>
            <person name="Ezra D."/>
            <person name="Gonzalez J."/>
            <person name="Henrissat B."/>
            <person name="Kuo A."/>
            <person name="Liang C."/>
            <person name="Lipzen A."/>
            <person name="Lutzoni F."/>
            <person name="Magnuson J."/>
            <person name="Mondo S."/>
            <person name="Nolan M."/>
            <person name="Ohm R."/>
            <person name="Pangilinan J."/>
            <person name="Park H.-J."/>
            <person name="Ramirez L."/>
            <person name="Alfaro M."/>
            <person name="Sun H."/>
            <person name="Tritt A."/>
            <person name="Yoshinaga Y."/>
            <person name="Zwiers L.-H."/>
            <person name="Turgeon B."/>
            <person name="Goodwin S."/>
            <person name="Spatafora J."/>
            <person name="Crous P."/>
            <person name="Grigoriev I."/>
        </authorList>
    </citation>
    <scope>NUCLEOTIDE SEQUENCE</scope>
    <source>
        <strain evidence="2">CBS 113389</strain>
    </source>
</reference>
<dbReference type="AlphaFoldDB" id="A0A6A6PLC0"/>
<feature type="coiled-coil region" evidence="1">
    <location>
        <begin position="89"/>
        <end position="116"/>
    </location>
</feature>
<proteinExistence type="predicted"/>
<name>A0A6A6PLC0_9PEZI</name>
<keyword evidence="3" id="KW-1185">Reference proteome</keyword>
<dbReference type="GeneID" id="54478564"/>
<dbReference type="EMBL" id="MU001639">
    <property type="protein sequence ID" value="KAF2480870.1"/>
    <property type="molecule type" value="Genomic_DNA"/>
</dbReference>